<protein>
    <submittedName>
        <fullName evidence="1">Uncharacterized protein</fullName>
    </submittedName>
</protein>
<organism evidence="1">
    <name type="scientific">Notodromas monacha</name>
    <dbReference type="NCBI Taxonomy" id="399045"/>
    <lineage>
        <taxon>Eukaryota</taxon>
        <taxon>Metazoa</taxon>
        <taxon>Ecdysozoa</taxon>
        <taxon>Arthropoda</taxon>
        <taxon>Crustacea</taxon>
        <taxon>Oligostraca</taxon>
        <taxon>Ostracoda</taxon>
        <taxon>Podocopa</taxon>
        <taxon>Podocopida</taxon>
        <taxon>Cypridocopina</taxon>
        <taxon>Cypridoidea</taxon>
        <taxon>Cyprididae</taxon>
        <taxon>Notodromas</taxon>
    </lineage>
</organism>
<dbReference type="OrthoDB" id="6407164at2759"/>
<dbReference type="Proteomes" id="UP000678499">
    <property type="component" value="Unassembled WGS sequence"/>
</dbReference>
<dbReference type="EMBL" id="OA882281">
    <property type="protein sequence ID" value="CAD7274384.1"/>
    <property type="molecule type" value="Genomic_DNA"/>
</dbReference>
<accession>A0A7R9BHG9</accession>
<sequence length="110" mass="12536">MAPDRGVWVSEKGDEKGEEIVFEDIVSDLLGLIVRSFGHHKTVVDGLYHEYKKWGKIELVRMIPAPNSPSERLAVVSFKKENCLIRNEVRFGMGDNPETLRDSKYCTLDV</sequence>
<proteinExistence type="predicted"/>
<evidence type="ECO:0000313" key="2">
    <source>
        <dbReference type="Proteomes" id="UP000678499"/>
    </source>
</evidence>
<dbReference type="EMBL" id="CAJPEX010000244">
    <property type="protein sequence ID" value="CAG0914536.1"/>
    <property type="molecule type" value="Genomic_DNA"/>
</dbReference>
<gene>
    <name evidence="1" type="ORF">NMOB1V02_LOCUS2217</name>
</gene>
<dbReference type="AlphaFoldDB" id="A0A7R9BHG9"/>
<keyword evidence="2" id="KW-1185">Reference proteome</keyword>
<evidence type="ECO:0000313" key="1">
    <source>
        <dbReference type="EMBL" id="CAD7274384.1"/>
    </source>
</evidence>
<reference evidence="1" key="1">
    <citation type="submission" date="2020-11" db="EMBL/GenBank/DDBJ databases">
        <authorList>
            <person name="Tran Van P."/>
        </authorList>
    </citation>
    <scope>NUCLEOTIDE SEQUENCE</scope>
</reference>
<name>A0A7R9BHG9_9CRUS</name>